<dbReference type="InterPro" id="IPR050481">
    <property type="entry name" value="UDP-glycosyltransf_plant"/>
</dbReference>
<comment type="caution">
    <text evidence="2">The sequence shown here is derived from an EMBL/GenBank/DDBJ whole genome shotgun (WGS) entry which is preliminary data.</text>
</comment>
<accession>A0A438BQ50</accession>
<dbReference type="PANTHER" id="PTHR48048">
    <property type="entry name" value="GLYCOSYLTRANSFERASE"/>
    <property type="match status" value="1"/>
</dbReference>
<sequence>MGSFGADQIKEIAHALEHSGHRFLWSLRQPPQKGKMIPSDYENIEEVLPEGFLHRTARIGKKAYGMVFR</sequence>
<evidence type="ECO:0000256" key="1">
    <source>
        <dbReference type="ARBA" id="ARBA00009995"/>
    </source>
</evidence>
<dbReference type="Gene3D" id="3.40.50.2000">
    <property type="entry name" value="Glycogen Phosphorylase B"/>
    <property type="match status" value="1"/>
</dbReference>
<dbReference type="GO" id="GO:0035251">
    <property type="term" value="F:UDP-glucosyltransferase activity"/>
    <property type="evidence" value="ECO:0007669"/>
    <property type="project" value="InterPro"/>
</dbReference>
<dbReference type="AlphaFoldDB" id="A0A438BQ50"/>
<dbReference type="SUPFAM" id="SSF53756">
    <property type="entry name" value="UDP-Glycosyltransferase/glycogen phosphorylase"/>
    <property type="match status" value="1"/>
</dbReference>
<protein>
    <submittedName>
        <fullName evidence="2">UDP-glycosyltransferase 71A15</fullName>
    </submittedName>
</protein>
<dbReference type="PANTHER" id="PTHR48048:SF45">
    <property type="entry name" value="GLYCOSYLTRANSFERASE"/>
    <property type="match status" value="1"/>
</dbReference>
<keyword evidence="2" id="KW-0808">Transferase</keyword>
<proteinExistence type="inferred from homology"/>
<name>A0A438BQ50_VITVI</name>
<dbReference type="EMBL" id="QGNW01002666">
    <property type="protein sequence ID" value="RVW13082.1"/>
    <property type="molecule type" value="Genomic_DNA"/>
</dbReference>
<comment type="similarity">
    <text evidence="1">Belongs to the UDP-glycosyltransferase family.</text>
</comment>
<reference evidence="2 3" key="1">
    <citation type="journal article" date="2018" name="PLoS Genet.">
        <title>Population sequencing reveals clonal diversity and ancestral inbreeding in the grapevine cultivar Chardonnay.</title>
        <authorList>
            <person name="Roach M.J."/>
            <person name="Johnson D.L."/>
            <person name="Bohlmann J."/>
            <person name="van Vuuren H.J."/>
            <person name="Jones S.J."/>
            <person name="Pretorius I.S."/>
            <person name="Schmidt S.A."/>
            <person name="Borneman A.R."/>
        </authorList>
    </citation>
    <scope>NUCLEOTIDE SEQUENCE [LARGE SCALE GENOMIC DNA]</scope>
    <source>
        <strain evidence="3">cv. Chardonnay</strain>
        <tissue evidence="2">Leaf</tissue>
    </source>
</reference>
<organism evidence="2 3">
    <name type="scientific">Vitis vinifera</name>
    <name type="common">Grape</name>
    <dbReference type="NCBI Taxonomy" id="29760"/>
    <lineage>
        <taxon>Eukaryota</taxon>
        <taxon>Viridiplantae</taxon>
        <taxon>Streptophyta</taxon>
        <taxon>Embryophyta</taxon>
        <taxon>Tracheophyta</taxon>
        <taxon>Spermatophyta</taxon>
        <taxon>Magnoliopsida</taxon>
        <taxon>eudicotyledons</taxon>
        <taxon>Gunneridae</taxon>
        <taxon>Pentapetalae</taxon>
        <taxon>rosids</taxon>
        <taxon>Vitales</taxon>
        <taxon>Vitaceae</taxon>
        <taxon>Viteae</taxon>
        <taxon>Vitis</taxon>
    </lineage>
</organism>
<evidence type="ECO:0000313" key="3">
    <source>
        <dbReference type="Proteomes" id="UP000288805"/>
    </source>
</evidence>
<gene>
    <name evidence="2" type="primary">UGT71A15_4</name>
    <name evidence="2" type="ORF">CK203_111231</name>
</gene>
<evidence type="ECO:0000313" key="2">
    <source>
        <dbReference type="EMBL" id="RVW13082.1"/>
    </source>
</evidence>
<dbReference type="Proteomes" id="UP000288805">
    <property type="component" value="Unassembled WGS sequence"/>
</dbReference>